<comment type="caution">
    <text evidence="12">The sequence shown here is derived from an EMBL/GenBank/DDBJ whole genome shotgun (WGS) entry which is preliminary data.</text>
</comment>
<keyword evidence="8 9" id="KW-0131">Cell cycle</keyword>
<evidence type="ECO:0000256" key="9">
    <source>
        <dbReference type="HAMAP-Rule" id="MF_01808"/>
    </source>
</evidence>
<dbReference type="InterPro" id="IPR013762">
    <property type="entry name" value="Integrase-like_cat_sf"/>
</dbReference>
<feature type="active site" evidence="9">
    <location>
        <position position="248"/>
    </location>
</feature>
<evidence type="ECO:0000313" key="13">
    <source>
        <dbReference type="Proteomes" id="UP001165366"/>
    </source>
</evidence>
<keyword evidence="7 9" id="KW-0233">DNA recombination</keyword>
<evidence type="ECO:0000259" key="11">
    <source>
        <dbReference type="PROSITE" id="PS51900"/>
    </source>
</evidence>
<evidence type="ECO:0000256" key="5">
    <source>
        <dbReference type="ARBA" id="ARBA00022908"/>
    </source>
</evidence>
<reference evidence="12" key="2">
    <citation type="submission" date="2024-05" db="EMBL/GenBank/DDBJ databases">
        <title>Rhodohalobacter halophilus gen. nov., sp. nov., a moderately halophilic member of the family Balneolaceae.</title>
        <authorList>
            <person name="Xia J."/>
        </authorList>
    </citation>
    <scope>NUCLEOTIDE SEQUENCE</scope>
    <source>
        <strain evidence="12">WB101</strain>
    </source>
</reference>
<dbReference type="PROSITE" id="PS51898">
    <property type="entry name" value="TYR_RECOMBINASE"/>
    <property type="match status" value="1"/>
</dbReference>
<dbReference type="CDD" id="cd00798">
    <property type="entry name" value="INT_XerDC_C"/>
    <property type="match status" value="1"/>
</dbReference>
<dbReference type="InterPro" id="IPR044068">
    <property type="entry name" value="CB"/>
</dbReference>
<evidence type="ECO:0000256" key="3">
    <source>
        <dbReference type="ARBA" id="ARBA00022618"/>
    </source>
</evidence>
<organism evidence="12 13">
    <name type="scientific">Rhodohalobacter sulfatireducens</name>
    <dbReference type="NCBI Taxonomy" id="2911366"/>
    <lineage>
        <taxon>Bacteria</taxon>
        <taxon>Pseudomonadati</taxon>
        <taxon>Balneolota</taxon>
        <taxon>Balneolia</taxon>
        <taxon>Balneolales</taxon>
        <taxon>Balneolaceae</taxon>
        <taxon>Rhodohalobacter</taxon>
    </lineage>
</organism>
<sequence>MKELIKKYLKYLKIERNSSEHTITSYQNDLYQLHGSASRHLEQDENSLDISEIDRLIIRLWLGELTEEGMARSTIARKVAAVRSFFKYCFKRGYIQKNPAHLLIIPKKEQRLPTTVQTGEISEMMELAGENDPATIQERAILELFYSTGIRLSELTNLNVKDIQLHQKQLTVFGKGSKQRIVPLGEKALTAIEKHLEQRNQLFTSDTSRDINALFLSVGGKRIYPRMVQRIIKKYLLKVSEVTQKSPHTLRHSFATHMLDAGADIRLIKEFLGHANLASTQIYTHTSVERLQRIYSQAHPRAENKS</sequence>
<comment type="function">
    <text evidence="9">Site-specific tyrosine recombinase, which acts by catalyzing the cutting and rejoining of the recombining DNA molecules. The XerC-XerD complex is essential to convert dimers of the bacterial chromosome into monomers to permit their segregation at cell division. It also contributes to the segregational stability of plasmids.</text>
</comment>
<dbReference type="InterPro" id="IPR050090">
    <property type="entry name" value="Tyrosine_recombinase_XerCD"/>
</dbReference>
<keyword evidence="4 9" id="KW-0159">Chromosome partition</keyword>
<dbReference type="HAMAP" id="MF_01808">
    <property type="entry name" value="Recomb_XerC_XerD"/>
    <property type="match status" value="1"/>
</dbReference>
<feature type="domain" description="Core-binding (CB)" evidence="11">
    <location>
        <begin position="1"/>
        <end position="90"/>
    </location>
</feature>
<dbReference type="SUPFAM" id="SSF56349">
    <property type="entry name" value="DNA breaking-rejoining enzymes"/>
    <property type="match status" value="1"/>
</dbReference>
<feature type="active site" evidence="9">
    <location>
        <position position="251"/>
    </location>
</feature>
<dbReference type="PROSITE" id="PS51900">
    <property type="entry name" value="CB"/>
    <property type="match status" value="1"/>
</dbReference>
<comment type="subunit">
    <text evidence="9">Forms a cyclic heterotetrameric complex composed of two molecules of XerC and two molecules of XerD.</text>
</comment>
<evidence type="ECO:0000256" key="7">
    <source>
        <dbReference type="ARBA" id="ARBA00023172"/>
    </source>
</evidence>
<dbReference type="Gene3D" id="1.10.443.10">
    <property type="entry name" value="Intergrase catalytic core"/>
    <property type="match status" value="1"/>
</dbReference>
<dbReference type="InterPro" id="IPR011010">
    <property type="entry name" value="DNA_brk_join_enz"/>
</dbReference>
<feature type="active site" evidence="9">
    <location>
        <position position="175"/>
    </location>
</feature>
<feature type="active site" evidence="9">
    <location>
        <position position="274"/>
    </location>
</feature>
<comment type="subcellular location">
    <subcellularLocation>
        <location evidence="1 9">Cytoplasm</location>
    </subcellularLocation>
</comment>
<dbReference type="Pfam" id="PF00589">
    <property type="entry name" value="Phage_integrase"/>
    <property type="match status" value="1"/>
</dbReference>
<evidence type="ECO:0000256" key="4">
    <source>
        <dbReference type="ARBA" id="ARBA00022829"/>
    </source>
</evidence>
<evidence type="ECO:0000256" key="1">
    <source>
        <dbReference type="ARBA" id="ARBA00004496"/>
    </source>
</evidence>
<evidence type="ECO:0000313" key="12">
    <source>
        <dbReference type="EMBL" id="MCG2588066.1"/>
    </source>
</evidence>
<dbReference type="Gene3D" id="1.10.150.130">
    <property type="match status" value="1"/>
</dbReference>
<dbReference type="InterPro" id="IPR004107">
    <property type="entry name" value="Integrase_SAM-like_N"/>
</dbReference>
<feature type="domain" description="Tyr recombinase" evidence="10">
    <location>
        <begin position="111"/>
        <end position="296"/>
    </location>
</feature>
<accession>A0ABS9KB60</accession>
<evidence type="ECO:0000256" key="2">
    <source>
        <dbReference type="ARBA" id="ARBA00022490"/>
    </source>
</evidence>
<proteinExistence type="inferred from homology"/>
<dbReference type="InterPro" id="IPR010998">
    <property type="entry name" value="Integrase_recombinase_N"/>
</dbReference>
<feature type="active site" description="O-(3'-phospho-DNA)-tyrosine intermediate" evidence="9">
    <location>
        <position position="283"/>
    </location>
</feature>
<comment type="similarity">
    <text evidence="9">Belongs to the 'phage' integrase family. XerC subfamily.</text>
</comment>
<dbReference type="RefSeq" id="WP_237852910.1">
    <property type="nucleotide sequence ID" value="NZ_JAKLWS010000005.1"/>
</dbReference>
<dbReference type="InterPro" id="IPR002104">
    <property type="entry name" value="Integrase_catalytic"/>
</dbReference>
<dbReference type="PANTHER" id="PTHR30349:SF77">
    <property type="entry name" value="TYROSINE RECOMBINASE XERC"/>
    <property type="match status" value="1"/>
</dbReference>
<keyword evidence="5 9" id="KW-0229">DNA integration</keyword>
<keyword evidence="6 9" id="KW-0238">DNA-binding</keyword>
<keyword evidence="3 9" id="KW-0132">Cell division</keyword>
<evidence type="ECO:0000256" key="8">
    <source>
        <dbReference type="ARBA" id="ARBA00023306"/>
    </source>
</evidence>
<dbReference type="NCBIfam" id="NF001399">
    <property type="entry name" value="PRK00283.1"/>
    <property type="match status" value="1"/>
</dbReference>
<reference evidence="12" key="1">
    <citation type="submission" date="2022-01" db="EMBL/GenBank/DDBJ databases">
        <authorList>
            <person name="Wang Y."/>
        </authorList>
    </citation>
    <scope>NUCLEOTIDE SEQUENCE</scope>
    <source>
        <strain evidence="12">WB101</strain>
    </source>
</reference>
<dbReference type="InterPro" id="IPR023009">
    <property type="entry name" value="Tyrosine_recombinase_XerC/XerD"/>
</dbReference>
<dbReference type="Pfam" id="PF02899">
    <property type="entry name" value="Phage_int_SAM_1"/>
    <property type="match status" value="1"/>
</dbReference>
<feature type="active site" evidence="9">
    <location>
        <position position="151"/>
    </location>
</feature>
<dbReference type="PANTHER" id="PTHR30349">
    <property type="entry name" value="PHAGE INTEGRASE-RELATED"/>
    <property type="match status" value="1"/>
</dbReference>
<evidence type="ECO:0000259" key="10">
    <source>
        <dbReference type="PROSITE" id="PS51898"/>
    </source>
</evidence>
<dbReference type="Proteomes" id="UP001165366">
    <property type="component" value="Unassembled WGS sequence"/>
</dbReference>
<gene>
    <name evidence="9" type="primary">xerC</name>
    <name evidence="12" type="ORF">L6773_05785</name>
</gene>
<protein>
    <recommendedName>
        <fullName evidence="9">Tyrosine recombinase XerC</fullName>
    </recommendedName>
</protein>
<evidence type="ECO:0000256" key="6">
    <source>
        <dbReference type="ARBA" id="ARBA00023125"/>
    </source>
</evidence>
<keyword evidence="13" id="KW-1185">Reference proteome</keyword>
<keyword evidence="2 9" id="KW-0963">Cytoplasm</keyword>
<name>A0ABS9KB60_9BACT</name>
<dbReference type="EMBL" id="JAKLWS010000005">
    <property type="protein sequence ID" value="MCG2588066.1"/>
    <property type="molecule type" value="Genomic_DNA"/>
</dbReference>